<reference evidence="2 3" key="1">
    <citation type="journal article" date="2014" name="Genome Announc.">
        <title>Draft Genome Sequences of a Phylogenetically Diverse Suite of Pseudomonas syringae Strains from Multiple Source Populations.</title>
        <authorList>
            <person name="Baltrus D.A."/>
            <person name="Yourstone S."/>
            <person name="Lind A."/>
            <person name="Guilbaud C."/>
            <person name="Sands D.C."/>
            <person name="Jones C.D."/>
            <person name="Morris C.E."/>
            <person name="Dangl J.L."/>
        </authorList>
    </citation>
    <scope>NUCLEOTIDE SEQUENCE [LARGE SCALE GENOMIC DNA]</scope>
    <source>
        <strain evidence="2 3">UB303</strain>
    </source>
</reference>
<evidence type="ECO:0000313" key="3">
    <source>
        <dbReference type="Proteomes" id="UP000464688"/>
    </source>
</evidence>
<gene>
    <name evidence="2" type="ORF">N026_25770</name>
</gene>
<sequence length="102" mass="11421">MPTPCGHERCSCGHLSFLTLQHGNAVHDAPRRKRTQSVQKGMRRRASHDSCDNRSSRSSVGMPFTTLRVARGRRASRKACDAERRTIVAIIVPHAPAWECRS</sequence>
<protein>
    <submittedName>
        <fullName evidence="2">DUF1534 domain-containing protein</fullName>
    </submittedName>
</protein>
<dbReference type="AntiFam" id="ANF00261">
    <property type="entry name" value="Protein of unknown function (DUF1534)"/>
</dbReference>
<evidence type="ECO:0000313" key="2">
    <source>
        <dbReference type="EMBL" id="QHF10660.1"/>
    </source>
</evidence>
<dbReference type="AlphaFoldDB" id="A0AAJ4B3G2"/>
<evidence type="ECO:0000256" key="1">
    <source>
        <dbReference type="SAM" id="MobiDB-lite"/>
    </source>
</evidence>
<dbReference type="Proteomes" id="UP000464688">
    <property type="component" value="Chromosome"/>
</dbReference>
<accession>A0AAJ4B3G2</accession>
<proteinExistence type="predicted"/>
<dbReference type="EMBL" id="CP047267">
    <property type="protein sequence ID" value="QHF10660.1"/>
    <property type="molecule type" value="Genomic_DNA"/>
</dbReference>
<feature type="region of interest" description="Disordered" evidence="1">
    <location>
        <begin position="25"/>
        <end position="64"/>
    </location>
</feature>
<organism evidence="2 3">
    <name type="scientific">Pseudomonas syringae UB303</name>
    <dbReference type="NCBI Taxonomy" id="1357287"/>
    <lineage>
        <taxon>Bacteria</taxon>
        <taxon>Pseudomonadati</taxon>
        <taxon>Pseudomonadota</taxon>
        <taxon>Gammaproteobacteria</taxon>
        <taxon>Pseudomonadales</taxon>
        <taxon>Pseudomonadaceae</taxon>
        <taxon>Pseudomonas</taxon>
        <taxon>Pseudomonas syringae</taxon>
    </lineage>
</organism>
<name>A0AAJ4B3G2_PSESX</name>
<feature type="compositionally biased region" description="Basic residues" evidence="1">
    <location>
        <begin position="30"/>
        <end position="46"/>
    </location>
</feature>